<organism evidence="1 2">
    <name type="scientific">Sphingobacterium corticibacterium</name>
    <dbReference type="NCBI Taxonomy" id="2484746"/>
    <lineage>
        <taxon>Bacteria</taxon>
        <taxon>Pseudomonadati</taxon>
        <taxon>Bacteroidota</taxon>
        <taxon>Sphingobacteriia</taxon>
        <taxon>Sphingobacteriales</taxon>
        <taxon>Sphingobacteriaceae</taxon>
        <taxon>Sphingobacterium</taxon>
    </lineage>
</organism>
<evidence type="ECO:0000313" key="1">
    <source>
        <dbReference type="EMBL" id="RZF60222.1"/>
    </source>
</evidence>
<dbReference type="EMBL" id="SGIT01000002">
    <property type="protein sequence ID" value="RZF60222.1"/>
    <property type="molecule type" value="Genomic_DNA"/>
</dbReference>
<dbReference type="AlphaFoldDB" id="A0A4Q6XRV0"/>
<dbReference type="Proteomes" id="UP000292855">
    <property type="component" value="Unassembled WGS sequence"/>
</dbReference>
<name>A0A4Q6XRV0_9SPHI</name>
<dbReference type="OrthoDB" id="5347149at2"/>
<dbReference type="RefSeq" id="WP_130142140.1">
    <property type="nucleotide sequence ID" value="NZ_SGIT01000002.1"/>
</dbReference>
<keyword evidence="2" id="KW-1185">Reference proteome</keyword>
<reference evidence="1 2" key="1">
    <citation type="submission" date="2019-02" db="EMBL/GenBank/DDBJ databases">
        <authorList>
            <person name="Li Y."/>
        </authorList>
    </citation>
    <scope>NUCLEOTIDE SEQUENCE [LARGE SCALE GENOMIC DNA]</scope>
    <source>
        <strain evidence="1 2">30C10-4-7</strain>
    </source>
</reference>
<sequence length="209" mass="23978">MRNTLIFICCYVLLVTSCNSSNKKTEDSKDSTDTPTAVFPEDTQEISAVITRFAAAYLLQDQEKANALIHPDLGLYIIYRPGVADTYEKIDSLNFDRPTPEYFPYTTFENDYTLTFEKLPAFDCGEEKWDKLGFFCDTTSQANQLTTIAAFDREFNGISDDALAKIKQLEKDTFRVILAKNEHLIFHVKKYDNKWYIFVLDRAYAGCDA</sequence>
<comment type="caution">
    <text evidence="1">The sequence shown here is derived from an EMBL/GenBank/DDBJ whole genome shotgun (WGS) entry which is preliminary data.</text>
</comment>
<proteinExistence type="predicted"/>
<dbReference type="PROSITE" id="PS51257">
    <property type="entry name" value="PROKAR_LIPOPROTEIN"/>
    <property type="match status" value="1"/>
</dbReference>
<accession>A0A4Q6XRV0</accession>
<evidence type="ECO:0000313" key="2">
    <source>
        <dbReference type="Proteomes" id="UP000292855"/>
    </source>
</evidence>
<gene>
    <name evidence="1" type="ORF">EWE74_14025</name>
</gene>
<protein>
    <submittedName>
        <fullName evidence="1">Uncharacterized protein</fullName>
    </submittedName>
</protein>